<dbReference type="PANTHER" id="PTHR33164">
    <property type="entry name" value="TRANSCRIPTIONAL REGULATOR, MARR FAMILY"/>
    <property type="match status" value="1"/>
</dbReference>
<dbReference type="PRINTS" id="PR00598">
    <property type="entry name" value="HTHMARR"/>
</dbReference>
<dbReference type="GO" id="GO:0006950">
    <property type="term" value="P:response to stress"/>
    <property type="evidence" value="ECO:0007669"/>
    <property type="project" value="TreeGrafter"/>
</dbReference>
<dbReference type="STRING" id="574650.SAMN04487966_10133"/>
<dbReference type="EMBL" id="FPCG01000001">
    <property type="protein sequence ID" value="SFV20020.1"/>
    <property type="molecule type" value="Genomic_DNA"/>
</dbReference>
<evidence type="ECO:0000256" key="2">
    <source>
        <dbReference type="ARBA" id="ARBA00023125"/>
    </source>
</evidence>
<dbReference type="GO" id="GO:0003677">
    <property type="term" value="F:DNA binding"/>
    <property type="evidence" value="ECO:0007669"/>
    <property type="project" value="UniProtKB-KW"/>
</dbReference>
<dbReference type="InterPro" id="IPR023187">
    <property type="entry name" value="Tscrpt_reg_MarR-type_CS"/>
</dbReference>
<dbReference type="Proteomes" id="UP000198881">
    <property type="component" value="Unassembled WGS sequence"/>
</dbReference>
<feature type="domain" description="HTH marR-type" evidence="5">
    <location>
        <begin position="28"/>
        <end position="164"/>
    </location>
</feature>
<dbReference type="PROSITE" id="PS01117">
    <property type="entry name" value="HTH_MARR_1"/>
    <property type="match status" value="1"/>
</dbReference>
<keyword evidence="3" id="KW-0804">Transcription</keyword>
<dbReference type="InterPro" id="IPR000835">
    <property type="entry name" value="HTH_MarR-typ"/>
</dbReference>
<dbReference type="PROSITE" id="PS50995">
    <property type="entry name" value="HTH_MARR_2"/>
    <property type="match status" value="1"/>
</dbReference>
<evidence type="ECO:0000313" key="7">
    <source>
        <dbReference type="Proteomes" id="UP000198881"/>
    </source>
</evidence>
<reference evidence="6 7" key="1">
    <citation type="submission" date="2016-10" db="EMBL/GenBank/DDBJ databases">
        <authorList>
            <person name="de Groot N.N."/>
        </authorList>
    </citation>
    <scope>NUCLEOTIDE SEQUENCE [LARGE SCALE GENOMIC DNA]</scope>
    <source>
        <strain evidence="6 7">CGMCC 1.7054</strain>
    </source>
</reference>
<evidence type="ECO:0000256" key="1">
    <source>
        <dbReference type="ARBA" id="ARBA00023015"/>
    </source>
</evidence>
<protein>
    <submittedName>
        <fullName evidence="6">DNA-binding transcriptional regulator, MarR family</fullName>
    </submittedName>
</protein>
<dbReference type="PANTHER" id="PTHR33164:SF43">
    <property type="entry name" value="HTH-TYPE TRANSCRIPTIONAL REPRESSOR YETL"/>
    <property type="match status" value="1"/>
</dbReference>
<dbReference type="SUPFAM" id="SSF46785">
    <property type="entry name" value="Winged helix' DNA-binding domain"/>
    <property type="match status" value="1"/>
</dbReference>
<dbReference type="OrthoDB" id="162531at2"/>
<dbReference type="InterPro" id="IPR036390">
    <property type="entry name" value="WH_DNA-bd_sf"/>
</dbReference>
<name>A0A1I7MDV1_9MICC</name>
<dbReference type="Gene3D" id="1.10.10.10">
    <property type="entry name" value="Winged helix-like DNA-binding domain superfamily/Winged helix DNA-binding domain"/>
    <property type="match status" value="1"/>
</dbReference>
<dbReference type="RefSeq" id="WP_091692661.1">
    <property type="nucleotide sequence ID" value="NZ_FPCG01000001.1"/>
</dbReference>
<dbReference type="AlphaFoldDB" id="A0A1I7MDV1"/>
<keyword evidence="7" id="KW-1185">Reference proteome</keyword>
<dbReference type="InterPro" id="IPR036388">
    <property type="entry name" value="WH-like_DNA-bd_sf"/>
</dbReference>
<feature type="region of interest" description="Disordered" evidence="4">
    <location>
        <begin position="1"/>
        <end position="24"/>
    </location>
</feature>
<gene>
    <name evidence="6" type="ORF">SAMN04487966_10133</name>
</gene>
<evidence type="ECO:0000259" key="5">
    <source>
        <dbReference type="PROSITE" id="PS50995"/>
    </source>
</evidence>
<dbReference type="Pfam" id="PF12802">
    <property type="entry name" value="MarR_2"/>
    <property type="match status" value="1"/>
</dbReference>
<accession>A0A1I7MDV1</accession>
<dbReference type="GO" id="GO:0003700">
    <property type="term" value="F:DNA-binding transcription factor activity"/>
    <property type="evidence" value="ECO:0007669"/>
    <property type="project" value="InterPro"/>
</dbReference>
<keyword evidence="2 6" id="KW-0238">DNA-binding</keyword>
<evidence type="ECO:0000313" key="6">
    <source>
        <dbReference type="EMBL" id="SFV20020.1"/>
    </source>
</evidence>
<dbReference type="InterPro" id="IPR039422">
    <property type="entry name" value="MarR/SlyA-like"/>
</dbReference>
<keyword evidence="1" id="KW-0805">Transcription regulation</keyword>
<proteinExistence type="predicted"/>
<dbReference type="SMART" id="SM00347">
    <property type="entry name" value="HTH_MARR"/>
    <property type="match status" value="1"/>
</dbReference>
<organism evidence="6 7">
    <name type="scientific">Micrococcus terreus</name>
    <dbReference type="NCBI Taxonomy" id="574650"/>
    <lineage>
        <taxon>Bacteria</taxon>
        <taxon>Bacillati</taxon>
        <taxon>Actinomycetota</taxon>
        <taxon>Actinomycetes</taxon>
        <taxon>Micrococcales</taxon>
        <taxon>Micrococcaceae</taxon>
        <taxon>Micrococcus</taxon>
    </lineage>
</organism>
<evidence type="ECO:0000256" key="4">
    <source>
        <dbReference type="SAM" id="MobiDB-lite"/>
    </source>
</evidence>
<sequence length="174" mass="19262">MSDRADTGESPAAKPPSGYWYPGSTPEPVDVLNLLRRYREAERRMRVRTRGSMGMGETDLIAIRLLLRTHQSGQLMRQRDLAAALEITAASASALVDRLVKSGHVRRVPHPDDRRSVAIEPTTQSDHEVRETLGAMHERMLAATEALTQDELAAVAKFLSALTESVEEPTEPHV</sequence>
<evidence type="ECO:0000256" key="3">
    <source>
        <dbReference type="ARBA" id="ARBA00023163"/>
    </source>
</evidence>